<dbReference type="PROSITE" id="PS50164">
    <property type="entry name" value="GIY_YIG"/>
    <property type="match status" value="1"/>
</dbReference>
<dbReference type="EMBL" id="SNZG01000006">
    <property type="protein sequence ID" value="TDR41405.1"/>
    <property type="molecule type" value="Genomic_DNA"/>
</dbReference>
<dbReference type="FunFam" id="3.40.1440.10:FF:000009">
    <property type="entry name" value="Excinuclease ABC subunit C"/>
    <property type="match status" value="1"/>
</dbReference>
<dbReference type="InterPro" id="IPR035901">
    <property type="entry name" value="GIY-YIG_endonuc_sf"/>
</dbReference>
<gene>
    <name evidence="3" type="ORF">DFR61_106103</name>
    <name evidence="2" type="ORF">NCTC10597_01617</name>
</gene>
<accession>A0A2U3AFA1</accession>
<dbReference type="InterPro" id="IPR000305">
    <property type="entry name" value="GIY-YIG_endonuc"/>
</dbReference>
<dbReference type="PIRSF" id="PIRSF026568">
    <property type="entry name" value="UCP026568"/>
    <property type="match status" value="1"/>
</dbReference>
<evidence type="ECO:0000313" key="3">
    <source>
        <dbReference type="EMBL" id="TDR41405.1"/>
    </source>
</evidence>
<dbReference type="OrthoDB" id="2451856at2"/>
<comment type="caution">
    <text evidence="2">The sequence shown here is derived from an EMBL/GenBank/DDBJ whole genome shotgun (WGS) entry which is preliminary data.</text>
</comment>
<evidence type="ECO:0000259" key="1">
    <source>
        <dbReference type="PROSITE" id="PS50164"/>
    </source>
</evidence>
<keyword evidence="5" id="KW-1185">Reference proteome</keyword>
<feature type="domain" description="GIY-YIG" evidence="1">
    <location>
        <begin position="42"/>
        <end position="118"/>
    </location>
</feature>
<proteinExistence type="predicted"/>
<dbReference type="AlphaFoldDB" id="A0A2U3AFA1"/>
<evidence type="ECO:0000313" key="4">
    <source>
        <dbReference type="Proteomes" id="UP000254330"/>
    </source>
</evidence>
<reference evidence="2 4" key="1">
    <citation type="submission" date="2018-06" db="EMBL/GenBank/DDBJ databases">
        <authorList>
            <consortium name="Pathogen Informatics"/>
            <person name="Doyle S."/>
        </authorList>
    </citation>
    <scope>NUCLEOTIDE SEQUENCE [LARGE SCALE GENOMIC DNA]</scope>
    <source>
        <strain evidence="2 4">NCTC10597</strain>
    </source>
</reference>
<dbReference type="InterPro" id="IPR047296">
    <property type="entry name" value="GIY-YIG_UvrC_Cho"/>
</dbReference>
<dbReference type="GO" id="GO:0006289">
    <property type="term" value="P:nucleotide-excision repair"/>
    <property type="evidence" value="ECO:0007669"/>
    <property type="project" value="InterPro"/>
</dbReference>
<organism evidence="2 4">
    <name type="scientific">Kurthia zopfii</name>
    <dbReference type="NCBI Taxonomy" id="1650"/>
    <lineage>
        <taxon>Bacteria</taxon>
        <taxon>Bacillati</taxon>
        <taxon>Bacillota</taxon>
        <taxon>Bacilli</taxon>
        <taxon>Bacillales</taxon>
        <taxon>Caryophanaceae</taxon>
        <taxon>Kurthia</taxon>
    </lineage>
</organism>
<evidence type="ECO:0000313" key="2">
    <source>
        <dbReference type="EMBL" id="STX09910.1"/>
    </source>
</evidence>
<reference evidence="3 5" key="2">
    <citation type="submission" date="2019-03" db="EMBL/GenBank/DDBJ databases">
        <title>Genomic Encyclopedia of Type Strains, Phase IV (KMG-IV): sequencing the most valuable type-strain genomes for metagenomic binning, comparative biology and taxonomic classification.</title>
        <authorList>
            <person name="Goeker M."/>
        </authorList>
    </citation>
    <scope>NUCLEOTIDE SEQUENCE [LARGE SCALE GENOMIC DNA]</scope>
    <source>
        <strain evidence="3 5">DSM 20580</strain>
    </source>
</reference>
<dbReference type="Proteomes" id="UP000294641">
    <property type="component" value="Unassembled WGS sequence"/>
</dbReference>
<evidence type="ECO:0000313" key="5">
    <source>
        <dbReference type="Proteomes" id="UP000294641"/>
    </source>
</evidence>
<protein>
    <submittedName>
        <fullName evidence="2">Excinuclease ABC subunit C</fullName>
    </submittedName>
    <submittedName>
        <fullName evidence="3">GIY-YIG catalytic domain-containing protein</fullName>
    </submittedName>
</protein>
<dbReference type="Gene3D" id="3.40.1440.10">
    <property type="entry name" value="GIY-YIG endonuclease"/>
    <property type="match status" value="1"/>
</dbReference>
<dbReference type="CDD" id="cd10434">
    <property type="entry name" value="GIY-YIG_UvrC_Cho"/>
    <property type="match status" value="1"/>
</dbReference>
<dbReference type="RefSeq" id="WP_109348981.1">
    <property type="nucleotide sequence ID" value="NZ_BJUE01000003.1"/>
</dbReference>
<dbReference type="Proteomes" id="UP000254330">
    <property type="component" value="Unassembled WGS sequence"/>
</dbReference>
<dbReference type="InterPro" id="IPR014527">
    <property type="entry name" value="UCP026568_excinuclease"/>
</dbReference>
<dbReference type="SMART" id="SM00465">
    <property type="entry name" value="GIYc"/>
    <property type="match status" value="1"/>
</dbReference>
<name>A0A2U3AFA1_9BACL</name>
<dbReference type="Pfam" id="PF01541">
    <property type="entry name" value="GIY-YIG"/>
    <property type="match status" value="1"/>
</dbReference>
<dbReference type="SUPFAM" id="SSF82771">
    <property type="entry name" value="GIY-YIG endonuclease"/>
    <property type="match status" value="1"/>
</dbReference>
<dbReference type="EMBL" id="UGNP01000001">
    <property type="protein sequence ID" value="STX09910.1"/>
    <property type="molecule type" value="Genomic_DNA"/>
</dbReference>
<sequence>MIKIDIPNPDVVIRQREQKPVEGEAPIPSVFGFIDFHKVPRDKGGMLLFFNESNELLFVGKARKLRPRLKKHFQDQVSPLKDHRDEVAKIEAFVIEDAMEREIYETYMINTLRSKYNVEKNFLLD</sequence>